<protein>
    <submittedName>
        <fullName evidence="1">Uncharacterized protein</fullName>
    </submittedName>
</protein>
<accession>A0A8J2NVK7</accession>
<evidence type="ECO:0000313" key="1">
    <source>
        <dbReference type="EMBL" id="CAG7715995.1"/>
    </source>
</evidence>
<reference evidence="1" key="1">
    <citation type="submission" date="2021-06" db="EMBL/GenBank/DDBJ databases">
        <authorList>
            <person name="Hodson N. C."/>
            <person name="Mongue J. A."/>
            <person name="Jaron S. K."/>
        </authorList>
    </citation>
    <scope>NUCLEOTIDE SEQUENCE</scope>
</reference>
<dbReference type="EMBL" id="CAJVCH010035228">
    <property type="protein sequence ID" value="CAG7715995.1"/>
    <property type="molecule type" value="Genomic_DNA"/>
</dbReference>
<dbReference type="AlphaFoldDB" id="A0A8J2NVK7"/>
<proteinExistence type="predicted"/>
<keyword evidence="2" id="KW-1185">Reference proteome</keyword>
<sequence>SRYVIGCLRVSEGETLMKSEKFEQAAGRFRKALEM</sequence>
<comment type="caution">
    <text evidence="1">The sequence shown here is derived from an EMBL/GenBank/DDBJ whole genome shotgun (WGS) entry which is preliminary data.</text>
</comment>
<organism evidence="1 2">
    <name type="scientific">Allacma fusca</name>
    <dbReference type="NCBI Taxonomy" id="39272"/>
    <lineage>
        <taxon>Eukaryota</taxon>
        <taxon>Metazoa</taxon>
        <taxon>Ecdysozoa</taxon>
        <taxon>Arthropoda</taxon>
        <taxon>Hexapoda</taxon>
        <taxon>Collembola</taxon>
        <taxon>Symphypleona</taxon>
        <taxon>Sminthuridae</taxon>
        <taxon>Allacma</taxon>
    </lineage>
</organism>
<dbReference type="Proteomes" id="UP000708208">
    <property type="component" value="Unassembled WGS sequence"/>
</dbReference>
<gene>
    <name evidence="1" type="ORF">AFUS01_LOCUS5528</name>
</gene>
<name>A0A8J2NVK7_9HEXA</name>
<evidence type="ECO:0000313" key="2">
    <source>
        <dbReference type="Proteomes" id="UP000708208"/>
    </source>
</evidence>
<feature type="non-terminal residue" evidence="1">
    <location>
        <position position="35"/>
    </location>
</feature>
<feature type="non-terminal residue" evidence="1">
    <location>
        <position position="1"/>
    </location>
</feature>